<dbReference type="Proteomes" id="UP000239663">
    <property type="component" value="Unassembled WGS sequence"/>
</dbReference>
<dbReference type="EMBL" id="PKOZ01000019">
    <property type="protein sequence ID" value="PQD93859.1"/>
    <property type="molecule type" value="Genomic_DNA"/>
</dbReference>
<gene>
    <name evidence="1" type="ORF">CYL18_17420</name>
</gene>
<keyword evidence="2" id="KW-1185">Reference proteome</keyword>
<dbReference type="AlphaFoldDB" id="A0A2S7MVQ9"/>
<accession>A0A2S7MVQ9</accession>
<proteinExistence type="predicted"/>
<evidence type="ECO:0000313" key="2">
    <source>
        <dbReference type="Proteomes" id="UP000239663"/>
    </source>
</evidence>
<sequence length="69" mass="8022">MEGAINDYPKHCGAPIVIKPKKNGFRIRSHIFSKEYDIEDYQRTYLHEKFNIAQAETVSTKPIQDAIKK</sequence>
<reference evidence="1 2" key="1">
    <citation type="submission" date="2017-12" db="EMBL/GenBank/DDBJ databases">
        <title>Taxonomic description and draft genome of Pradoshia cofamensis Gen. nov., sp. nov., a thermotolerant bacillale isolated from anterior gut of earthworm Eisenia fetida.</title>
        <authorList>
            <person name="Saha T."/>
            <person name="Chakraborty R."/>
        </authorList>
    </citation>
    <scope>NUCLEOTIDE SEQUENCE [LARGE SCALE GENOMIC DNA]</scope>
    <source>
        <strain evidence="1 2">EAG3</strain>
    </source>
</reference>
<comment type="caution">
    <text evidence="1">The sequence shown here is derived from an EMBL/GenBank/DDBJ whole genome shotgun (WGS) entry which is preliminary data.</text>
</comment>
<evidence type="ECO:0000313" key="1">
    <source>
        <dbReference type="EMBL" id="PQD93859.1"/>
    </source>
</evidence>
<protein>
    <submittedName>
        <fullName evidence="1">Uncharacterized protein</fullName>
    </submittedName>
</protein>
<organism evidence="1 2">
    <name type="scientific">Pradoshia eiseniae</name>
    <dbReference type="NCBI Taxonomy" id="2064768"/>
    <lineage>
        <taxon>Bacteria</taxon>
        <taxon>Bacillati</taxon>
        <taxon>Bacillota</taxon>
        <taxon>Bacilli</taxon>
        <taxon>Bacillales</taxon>
        <taxon>Bacillaceae</taxon>
        <taxon>Pradoshia</taxon>
    </lineage>
</organism>
<name>A0A2S7MVQ9_9BACI</name>